<dbReference type="InterPro" id="IPR000462">
    <property type="entry name" value="CDP-OH_P_trans"/>
</dbReference>
<dbReference type="AlphaFoldDB" id="A0A076JMQ5"/>
<dbReference type="PANTHER" id="PTHR14269:SF62">
    <property type="entry name" value="CDP-DIACYLGLYCEROL--GLYCEROL-3-PHOSPHATE 3-PHOSPHATIDYLTRANSFERASE 1, CHLOROPLASTIC"/>
    <property type="match status" value="1"/>
</dbReference>
<comment type="subcellular location">
    <subcellularLocation>
        <location evidence="1">Membrane</location>
        <topology evidence="1">Multi-pass membrane protein</topology>
    </subcellularLocation>
</comment>
<name>A0A076JMQ5_BIFAD</name>
<keyword evidence="8" id="KW-0472">Membrane</keyword>
<keyword evidence="5" id="KW-0812">Transmembrane</keyword>
<evidence type="ECO:0000256" key="10">
    <source>
        <dbReference type="ARBA" id="ARBA00023264"/>
    </source>
</evidence>
<keyword evidence="9" id="KW-0594">Phospholipid biosynthesis</keyword>
<dbReference type="GO" id="GO:0046474">
    <property type="term" value="P:glycerophospholipid biosynthetic process"/>
    <property type="evidence" value="ECO:0007669"/>
    <property type="project" value="TreeGrafter"/>
</dbReference>
<dbReference type="Gene3D" id="1.20.120.1760">
    <property type="match status" value="1"/>
</dbReference>
<evidence type="ECO:0000313" key="14">
    <source>
        <dbReference type="Proteomes" id="UP000193377"/>
    </source>
</evidence>
<accession>A0A076JMQ5</accession>
<gene>
    <name evidence="13" type="ORF">B0487_1454</name>
</gene>
<dbReference type="InterPro" id="IPR004570">
    <property type="entry name" value="Phosphatidylglycerol_P_synth"/>
</dbReference>
<dbReference type="PANTHER" id="PTHR14269">
    <property type="entry name" value="CDP-DIACYLGLYCEROL--GLYCEROL-3-PHOSPHATE 3-PHOSPHATIDYLTRANSFERASE-RELATED"/>
    <property type="match status" value="1"/>
</dbReference>
<dbReference type="InterPro" id="IPR043130">
    <property type="entry name" value="CDP-OH_PTrfase_TM_dom"/>
</dbReference>
<keyword evidence="10" id="KW-1208">Phospholipid metabolism</keyword>
<protein>
    <recommendedName>
        <fullName evidence="11">CDP-diacylglycerol--glycerol-3-phosphate 3-phosphatidyltransferase</fullName>
        <ecNumber evidence="11">2.7.8.5</ecNumber>
    </recommendedName>
</protein>
<keyword evidence="3" id="KW-0444">Lipid biosynthesis</keyword>
<dbReference type="GO" id="GO:0016020">
    <property type="term" value="C:membrane"/>
    <property type="evidence" value="ECO:0007669"/>
    <property type="project" value="UniProtKB-SubCell"/>
</dbReference>
<dbReference type="RefSeq" id="WP_003810602.1">
    <property type="nucleotide sequence ID" value="NZ_AP031418.1"/>
</dbReference>
<comment type="similarity">
    <text evidence="2 12">Belongs to the CDP-alcohol phosphatidyltransferase class-I family.</text>
</comment>
<sequence length="224" mass="24869">MEKQEERKSSLLDGWNAPPNIVTFSRIVLVVIFLALYVMAGAWGTKNTTMRWVAAIIFIIAACTDKLDGWMARKYNQVTELGKLMDPIADKLLTCGTLIVAAIFNEFGNAVLGWVVTALFLVREIGITIMRFFVIDTGGKVIAASQAGKYKTLCQCIGLAMLMLPMWSLADGMNTTPLWMTVYYTITYALIYLALILCLYSGGEYLVNTFGGRKKTAKSEKETK</sequence>
<evidence type="ECO:0000256" key="9">
    <source>
        <dbReference type="ARBA" id="ARBA00023209"/>
    </source>
</evidence>
<dbReference type="Pfam" id="PF01066">
    <property type="entry name" value="CDP-OH_P_transf"/>
    <property type="match status" value="1"/>
</dbReference>
<evidence type="ECO:0000256" key="2">
    <source>
        <dbReference type="ARBA" id="ARBA00010441"/>
    </source>
</evidence>
<comment type="caution">
    <text evidence="13">The sequence shown here is derived from an EMBL/GenBank/DDBJ whole genome shotgun (WGS) entry which is preliminary data.</text>
</comment>
<dbReference type="Proteomes" id="UP000193377">
    <property type="component" value="Unassembled WGS sequence"/>
</dbReference>
<keyword evidence="7" id="KW-0443">Lipid metabolism</keyword>
<dbReference type="PROSITE" id="PS00379">
    <property type="entry name" value="CDP_ALCOHOL_P_TRANSF"/>
    <property type="match status" value="1"/>
</dbReference>
<dbReference type="InterPro" id="IPR048254">
    <property type="entry name" value="CDP_ALCOHOL_P_TRANSF_CS"/>
</dbReference>
<evidence type="ECO:0000256" key="11">
    <source>
        <dbReference type="NCBIfam" id="TIGR00560"/>
    </source>
</evidence>
<dbReference type="InterPro" id="IPR050324">
    <property type="entry name" value="CDP-alcohol_PTase-I"/>
</dbReference>
<dbReference type="eggNOG" id="COG0558">
    <property type="taxonomic scope" value="Bacteria"/>
</dbReference>
<evidence type="ECO:0000256" key="7">
    <source>
        <dbReference type="ARBA" id="ARBA00023098"/>
    </source>
</evidence>
<dbReference type="EC" id="2.7.8.5" evidence="11"/>
<dbReference type="EMBL" id="LNKD01000001">
    <property type="protein sequence ID" value="OSG88534.1"/>
    <property type="molecule type" value="Genomic_DNA"/>
</dbReference>
<evidence type="ECO:0000313" key="13">
    <source>
        <dbReference type="EMBL" id="OSG88534.1"/>
    </source>
</evidence>
<keyword evidence="4 12" id="KW-0808">Transferase</keyword>
<proteinExistence type="inferred from homology"/>
<evidence type="ECO:0000256" key="6">
    <source>
        <dbReference type="ARBA" id="ARBA00022989"/>
    </source>
</evidence>
<dbReference type="UniPathway" id="UPA00085"/>
<reference evidence="13 14" key="1">
    <citation type="journal article" date="2016" name="Sci. Rep.">
        <title>Evaluation of genetic diversity among strains of the human gut commensal Bifidobacterium adolescentis.</title>
        <authorList>
            <person name="Duranti S."/>
            <person name="Milani C."/>
            <person name="Lugli G.A."/>
            <person name="Mancabelli L."/>
            <person name="Turroni F."/>
            <person name="Ferrario C."/>
            <person name="Mangifesta M."/>
            <person name="Viappiani A."/>
            <person name="Sanchez B."/>
            <person name="Margolles A."/>
            <person name="van Sinderen D."/>
            <person name="Ventura M."/>
        </authorList>
    </citation>
    <scope>NUCLEOTIDE SEQUENCE [LARGE SCALE GENOMIC DNA]</scope>
    <source>
        <strain evidence="13 14">487B</strain>
    </source>
</reference>
<organism evidence="13 14">
    <name type="scientific">Bifidobacterium adolescentis</name>
    <dbReference type="NCBI Taxonomy" id="1680"/>
    <lineage>
        <taxon>Bacteria</taxon>
        <taxon>Bacillati</taxon>
        <taxon>Actinomycetota</taxon>
        <taxon>Actinomycetes</taxon>
        <taxon>Bifidobacteriales</taxon>
        <taxon>Bifidobacteriaceae</taxon>
        <taxon>Bifidobacterium</taxon>
    </lineage>
</organism>
<keyword evidence="6" id="KW-1133">Transmembrane helix</keyword>
<evidence type="ECO:0000256" key="4">
    <source>
        <dbReference type="ARBA" id="ARBA00022679"/>
    </source>
</evidence>
<evidence type="ECO:0000256" key="3">
    <source>
        <dbReference type="ARBA" id="ARBA00022516"/>
    </source>
</evidence>
<dbReference type="NCBIfam" id="TIGR00560">
    <property type="entry name" value="pgsA"/>
    <property type="match status" value="1"/>
</dbReference>
<dbReference type="KEGG" id="badl:BADO_1080"/>
<dbReference type="GO" id="GO:0008444">
    <property type="term" value="F:CDP-diacylglycerol-glycerol-3-phosphate 3-phosphatidyltransferase activity"/>
    <property type="evidence" value="ECO:0007669"/>
    <property type="project" value="UniProtKB-UniRule"/>
</dbReference>
<evidence type="ECO:0000256" key="5">
    <source>
        <dbReference type="ARBA" id="ARBA00022692"/>
    </source>
</evidence>
<evidence type="ECO:0000256" key="12">
    <source>
        <dbReference type="RuleBase" id="RU003750"/>
    </source>
</evidence>
<dbReference type="PIRSF" id="PIRSF000847">
    <property type="entry name" value="Phos_ph_gly_syn"/>
    <property type="match status" value="1"/>
</dbReference>
<evidence type="ECO:0000256" key="1">
    <source>
        <dbReference type="ARBA" id="ARBA00004141"/>
    </source>
</evidence>
<evidence type="ECO:0000256" key="8">
    <source>
        <dbReference type="ARBA" id="ARBA00023136"/>
    </source>
</evidence>